<dbReference type="SUPFAM" id="SSF53850">
    <property type="entry name" value="Periplasmic binding protein-like II"/>
    <property type="match status" value="1"/>
</dbReference>
<organism evidence="1 2">
    <name type="scientific">Aduncisulcus paluster</name>
    <dbReference type="NCBI Taxonomy" id="2918883"/>
    <lineage>
        <taxon>Eukaryota</taxon>
        <taxon>Metamonada</taxon>
        <taxon>Carpediemonas-like organisms</taxon>
        <taxon>Aduncisulcus</taxon>
    </lineage>
</organism>
<reference evidence="1" key="1">
    <citation type="submission" date="2022-03" db="EMBL/GenBank/DDBJ databases">
        <title>Draft genome sequence of Aduncisulcus paluster, a free-living microaerophilic Fornicata.</title>
        <authorList>
            <person name="Yuyama I."/>
            <person name="Kume K."/>
            <person name="Tamura T."/>
            <person name="Inagaki Y."/>
            <person name="Hashimoto T."/>
        </authorList>
    </citation>
    <scope>NUCLEOTIDE SEQUENCE</scope>
    <source>
        <strain evidence="1">NY0171</strain>
    </source>
</reference>
<gene>
    <name evidence="1" type="ORF">ADUPG1_001037</name>
</gene>
<comment type="caution">
    <text evidence="1">The sequence shown here is derived from an EMBL/GenBank/DDBJ whole genome shotgun (WGS) entry which is preliminary data.</text>
</comment>
<accession>A0ABQ5K965</accession>
<evidence type="ECO:0000313" key="2">
    <source>
        <dbReference type="Proteomes" id="UP001057375"/>
    </source>
</evidence>
<protein>
    <submittedName>
        <fullName evidence="1">Transporter substrate-binding domain-containing protein</fullName>
    </submittedName>
</protein>
<dbReference type="Gene3D" id="3.40.190.10">
    <property type="entry name" value="Periplasmic binding protein-like II"/>
    <property type="match status" value="1"/>
</dbReference>
<dbReference type="EMBL" id="BQXS01000660">
    <property type="protein sequence ID" value="GKT29094.1"/>
    <property type="molecule type" value="Genomic_DNA"/>
</dbReference>
<dbReference type="Proteomes" id="UP001057375">
    <property type="component" value="Unassembled WGS sequence"/>
</dbReference>
<evidence type="ECO:0000313" key="1">
    <source>
        <dbReference type="EMBL" id="GKT29094.1"/>
    </source>
</evidence>
<keyword evidence="2" id="KW-1185">Reference proteome</keyword>
<sequence length="102" mass="11932">MSLFSEKIDKNSEKQLLDMLTAGRLDVIIGTDCQVDHELNLRNQQETIVKQPYIPDYSIDLYIGASKKSRWNFRMRELNKVLRELKEEGAIKDIADKYLNNN</sequence>
<name>A0ABQ5K965_9EUKA</name>
<proteinExistence type="predicted"/>